<evidence type="ECO:0000313" key="2">
    <source>
        <dbReference type="RefSeq" id="XP_003745098.1"/>
    </source>
</evidence>
<evidence type="ECO:0000313" key="1">
    <source>
        <dbReference type="Proteomes" id="UP000694867"/>
    </source>
</evidence>
<dbReference type="AlphaFoldDB" id="A0AAJ6VZ27"/>
<organism evidence="1 2">
    <name type="scientific">Galendromus occidentalis</name>
    <name type="common">western predatory mite</name>
    <dbReference type="NCBI Taxonomy" id="34638"/>
    <lineage>
        <taxon>Eukaryota</taxon>
        <taxon>Metazoa</taxon>
        <taxon>Ecdysozoa</taxon>
        <taxon>Arthropoda</taxon>
        <taxon>Chelicerata</taxon>
        <taxon>Arachnida</taxon>
        <taxon>Acari</taxon>
        <taxon>Parasitiformes</taxon>
        <taxon>Mesostigmata</taxon>
        <taxon>Gamasina</taxon>
        <taxon>Phytoseioidea</taxon>
        <taxon>Phytoseiidae</taxon>
        <taxon>Typhlodrominae</taxon>
        <taxon>Galendromus</taxon>
    </lineage>
</organism>
<reference evidence="2" key="1">
    <citation type="submission" date="2025-08" db="UniProtKB">
        <authorList>
            <consortium name="RefSeq"/>
        </authorList>
    </citation>
    <scope>IDENTIFICATION</scope>
</reference>
<proteinExistence type="predicted"/>
<sequence>MLLDVSSFQLMTSGPKSRTETMDRKILLVAAICGLASAQQAPQATAGPFIDALSSVGLPKIGYAPGVHQAVANTGATPNLMNLIPNFGTGQSGQPTQFLQAPLQAFSGLAQAGTQAFQGFAQTGGQLLNSALAPFQQLAQGRRV</sequence>
<dbReference type="Proteomes" id="UP000694867">
    <property type="component" value="Unplaced"/>
</dbReference>
<dbReference type="GeneID" id="100905831"/>
<accession>A0AAJ6VZ27</accession>
<dbReference type="KEGG" id="goe:100905831"/>
<gene>
    <name evidence="2" type="primary">LOC100905831</name>
</gene>
<name>A0AAJ6VZ27_9ACAR</name>
<protein>
    <submittedName>
        <fullName evidence="2">Uncharacterized protein LOC100905831</fullName>
    </submittedName>
</protein>
<dbReference type="RefSeq" id="XP_003745098.1">
    <property type="nucleotide sequence ID" value="XM_003745050.2"/>
</dbReference>
<keyword evidence="1" id="KW-1185">Reference proteome</keyword>